<dbReference type="InterPro" id="IPR000719">
    <property type="entry name" value="Prot_kinase_dom"/>
</dbReference>
<proteinExistence type="predicted"/>
<dbReference type="InterPro" id="IPR051681">
    <property type="entry name" value="Ser/Thr_Kinases-Pseudokinases"/>
</dbReference>
<dbReference type="InterPro" id="IPR011009">
    <property type="entry name" value="Kinase-like_dom_sf"/>
</dbReference>
<dbReference type="Proteomes" id="UP001632037">
    <property type="component" value="Unassembled WGS sequence"/>
</dbReference>
<gene>
    <name evidence="2" type="ORF">V7S43_010341</name>
</gene>
<dbReference type="SUPFAM" id="SSF56112">
    <property type="entry name" value="Protein kinase-like (PK-like)"/>
    <property type="match status" value="1"/>
</dbReference>
<dbReference type="Gene3D" id="1.10.510.10">
    <property type="entry name" value="Transferase(Phosphotransferase) domain 1"/>
    <property type="match status" value="1"/>
</dbReference>
<dbReference type="AlphaFoldDB" id="A0ABD3FE70"/>
<organism evidence="2 3">
    <name type="scientific">Phytophthora oleae</name>
    <dbReference type="NCBI Taxonomy" id="2107226"/>
    <lineage>
        <taxon>Eukaryota</taxon>
        <taxon>Sar</taxon>
        <taxon>Stramenopiles</taxon>
        <taxon>Oomycota</taxon>
        <taxon>Peronosporomycetes</taxon>
        <taxon>Peronosporales</taxon>
        <taxon>Peronosporaceae</taxon>
        <taxon>Phytophthora</taxon>
    </lineage>
</organism>
<dbReference type="PANTHER" id="PTHR44329">
    <property type="entry name" value="SERINE/THREONINE-PROTEIN KINASE TNNI3K-RELATED"/>
    <property type="match status" value="1"/>
</dbReference>
<sequence>MNGLTREIWKAVKKLPTKKDIQDLVMVTKRDLNDSSEPESTSPPLEPVMRSIVDIAENNFLDGKSELTPPSWLIAADEVSTTADPIDSEGLTRIFVGEWQGVPVAVKRFDVVGDNPVFDKHFKVWRTLLHPYVAQLYGAGSRDGAPFFVYEYVRRQSLDRCWDELSEKDVWRLLRQAAVGLKYLHKKHVVHGNLSCSKLLVTDPCDVKLFGFGASYTRVNNRSNSIRPEIRGEFAAPECIGIGPTAGNAGSVTVRASSRTCTRSV</sequence>
<accession>A0ABD3FE70</accession>
<comment type="caution">
    <text evidence="2">The sequence shown here is derived from an EMBL/GenBank/DDBJ whole genome shotgun (WGS) entry which is preliminary data.</text>
</comment>
<dbReference type="PROSITE" id="PS50011">
    <property type="entry name" value="PROTEIN_KINASE_DOM"/>
    <property type="match status" value="1"/>
</dbReference>
<dbReference type="CDD" id="cd00180">
    <property type="entry name" value="PKc"/>
    <property type="match status" value="1"/>
</dbReference>
<evidence type="ECO:0000313" key="3">
    <source>
        <dbReference type="Proteomes" id="UP001632037"/>
    </source>
</evidence>
<evidence type="ECO:0000313" key="2">
    <source>
        <dbReference type="EMBL" id="KAL3664591.1"/>
    </source>
</evidence>
<dbReference type="EMBL" id="JBIMZQ010000023">
    <property type="protein sequence ID" value="KAL3664591.1"/>
    <property type="molecule type" value="Genomic_DNA"/>
</dbReference>
<reference evidence="2 3" key="1">
    <citation type="submission" date="2024-09" db="EMBL/GenBank/DDBJ databases">
        <title>Genome sequencing and assembly of Phytophthora oleae, isolate VK10A, causative agent of rot of olive drupes.</title>
        <authorList>
            <person name="Conti Taguali S."/>
            <person name="Riolo M."/>
            <person name="La Spada F."/>
            <person name="Cacciola S.O."/>
            <person name="Dionisio G."/>
        </authorList>
    </citation>
    <scope>NUCLEOTIDE SEQUENCE [LARGE SCALE GENOMIC DNA]</scope>
    <source>
        <strain evidence="2 3">VK10A</strain>
    </source>
</reference>
<feature type="domain" description="Protein kinase" evidence="1">
    <location>
        <begin position="80"/>
        <end position="265"/>
    </location>
</feature>
<dbReference type="Pfam" id="PF07714">
    <property type="entry name" value="PK_Tyr_Ser-Thr"/>
    <property type="match status" value="1"/>
</dbReference>
<protein>
    <recommendedName>
        <fullName evidence="1">Protein kinase domain-containing protein</fullName>
    </recommendedName>
</protein>
<evidence type="ECO:0000259" key="1">
    <source>
        <dbReference type="PROSITE" id="PS50011"/>
    </source>
</evidence>
<keyword evidence="3" id="KW-1185">Reference proteome</keyword>
<name>A0ABD3FE70_9STRA</name>
<dbReference type="PANTHER" id="PTHR44329:SF214">
    <property type="entry name" value="PROTEIN KINASE DOMAIN-CONTAINING PROTEIN"/>
    <property type="match status" value="1"/>
</dbReference>
<dbReference type="InterPro" id="IPR001245">
    <property type="entry name" value="Ser-Thr/Tyr_kinase_cat_dom"/>
</dbReference>